<sequence length="558" mass="63332">MNKSEVTSFLVWISTEISIVSGRKLAIFSNFGNKYNFCISSRHANSLGFLLCKRGLNHGYTEGIVSLFQELSTPPKWKFMVLDEHSILIDDLYKVSAAASNPFITSVPINYHLIQILLYKENVSYAREEDPYATASWKPVEVAAYDSSPLIVTYLGWKFLTCYSNTYLSFSFYTAPFQVEVWCGIFVTVATLILVLVLFQKYDDSDDTSYLSPWLFILANMLEESGSIPRSMEKKAFYRYTLGSWVLMSVILTNCYNGLMITSLNAPLPGVNLKGWMERYGIKNYLDHWTSTDIAVLYAPISSSIRMKNQSLTCFRLMSPPIVLYGRASIQFVWALVHMALRFKREQDQIGSISRQTLVTLALMNPKHSMEPSEQFYTNNSEVMASINNFKELGQCGKSVYIAKSSEIAATLDFLDKKFYGVKFNVGSDVLMDELYGWVFDDQGYSKIPTYLKYLLEGGILGRMMAEEQRRTFVAVSTLLPPKFRDRVNKMAFPKPESSYPRISVQFPPEHEDRSSNPVMRLSTKDALVNPSAGAPFTLKDKLKQIASPKSMNLSIVN</sequence>
<feature type="transmembrane region" description="Helical" evidence="1">
    <location>
        <begin position="237"/>
        <end position="259"/>
    </location>
</feature>
<keyword evidence="1" id="KW-1133">Transmembrane helix</keyword>
<gene>
    <name evidence="2" type="ORF">Fcan01_20519</name>
</gene>
<keyword evidence="1" id="KW-0812">Transmembrane</keyword>
<organism evidence="2 3">
    <name type="scientific">Folsomia candida</name>
    <name type="common">Springtail</name>
    <dbReference type="NCBI Taxonomy" id="158441"/>
    <lineage>
        <taxon>Eukaryota</taxon>
        <taxon>Metazoa</taxon>
        <taxon>Ecdysozoa</taxon>
        <taxon>Arthropoda</taxon>
        <taxon>Hexapoda</taxon>
        <taxon>Collembola</taxon>
        <taxon>Entomobryomorpha</taxon>
        <taxon>Isotomoidea</taxon>
        <taxon>Isotomidae</taxon>
        <taxon>Proisotominae</taxon>
        <taxon>Folsomia</taxon>
    </lineage>
</organism>
<reference evidence="2 3" key="1">
    <citation type="submission" date="2015-12" db="EMBL/GenBank/DDBJ databases">
        <title>The genome of Folsomia candida.</title>
        <authorList>
            <person name="Faddeeva A."/>
            <person name="Derks M.F."/>
            <person name="Anvar Y."/>
            <person name="Smit S."/>
            <person name="Van Straalen N."/>
            <person name="Roelofs D."/>
        </authorList>
    </citation>
    <scope>NUCLEOTIDE SEQUENCE [LARGE SCALE GENOMIC DNA]</scope>
    <source>
        <strain evidence="2 3">VU population</strain>
        <tissue evidence="2">Whole body</tissue>
    </source>
</reference>
<protein>
    <recommendedName>
        <fullName evidence="4">Ionotropic glutamate receptor C-terminal domain-containing protein</fullName>
    </recommendedName>
</protein>
<dbReference type="AlphaFoldDB" id="A0A226DIL0"/>
<comment type="caution">
    <text evidence="2">The sequence shown here is derived from an EMBL/GenBank/DDBJ whole genome shotgun (WGS) entry which is preliminary data.</text>
</comment>
<dbReference type="Gene3D" id="1.10.287.70">
    <property type="match status" value="1"/>
</dbReference>
<dbReference type="EMBL" id="LNIX01000019">
    <property type="protein sequence ID" value="OXA44818.1"/>
    <property type="molecule type" value="Genomic_DNA"/>
</dbReference>
<evidence type="ECO:0000256" key="1">
    <source>
        <dbReference type="SAM" id="Phobius"/>
    </source>
</evidence>
<evidence type="ECO:0008006" key="4">
    <source>
        <dbReference type="Google" id="ProtNLM"/>
    </source>
</evidence>
<keyword evidence="3" id="KW-1185">Reference proteome</keyword>
<proteinExistence type="predicted"/>
<keyword evidence="1" id="KW-0472">Membrane</keyword>
<feature type="transmembrane region" description="Helical" evidence="1">
    <location>
        <begin position="179"/>
        <end position="199"/>
    </location>
</feature>
<evidence type="ECO:0000313" key="2">
    <source>
        <dbReference type="EMBL" id="OXA44818.1"/>
    </source>
</evidence>
<evidence type="ECO:0000313" key="3">
    <source>
        <dbReference type="Proteomes" id="UP000198287"/>
    </source>
</evidence>
<accession>A0A226DIL0</accession>
<name>A0A226DIL0_FOLCA</name>
<dbReference type="Proteomes" id="UP000198287">
    <property type="component" value="Unassembled WGS sequence"/>
</dbReference>
<dbReference type="OrthoDB" id="8299140at2759"/>